<proteinExistence type="predicted"/>
<protein>
    <submittedName>
        <fullName evidence="1">Uncharacterized protein</fullName>
    </submittedName>
</protein>
<evidence type="ECO:0000313" key="1">
    <source>
        <dbReference type="EMBL" id="AFS15594.1"/>
    </source>
</evidence>
<organism evidence="1">
    <name type="scientific">Mycobacterium indicus pranii (strain DSM 45239 / MTCC 9506)</name>
    <dbReference type="NCBI Taxonomy" id="1232724"/>
    <lineage>
        <taxon>Bacteria</taxon>
        <taxon>Bacillati</taxon>
        <taxon>Actinomycetota</taxon>
        <taxon>Actinomycetes</taxon>
        <taxon>Mycobacteriales</taxon>
        <taxon>Mycobacteriaceae</taxon>
        <taxon>Mycobacterium</taxon>
        <taxon>Mycobacterium avium complex (MAC)</taxon>
    </lineage>
</organism>
<dbReference type="HOGENOM" id="CLU_3170471_0_0_11"/>
<dbReference type="EMBL" id="CP002275">
    <property type="protein sequence ID" value="AFS15594.1"/>
    <property type="molecule type" value="Genomic_DNA"/>
</dbReference>
<dbReference type="PATRIC" id="fig|1232724.3.peg.3629"/>
<reference evidence="1" key="1">
    <citation type="journal article" date="2007" name="PLoS ONE">
        <title>Molecular analysis of a leprosy immunotherapeutic bacillus provides insights into Mycobacterium evolution.</title>
        <authorList>
            <person name="Ahmed N."/>
            <person name="Saini V."/>
            <person name="Raghuvanshi S."/>
            <person name="Khurana J.P."/>
            <person name="Tyagi A.K."/>
            <person name="Tyagi A.K."/>
            <person name="Hasnain S.E."/>
        </authorList>
    </citation>
    <scope>NUCLEOTIDE SEQUENCE [LARGE SCALE GENOMIC DNA]</scope>
    <source>
        <strain evidence="1">MTCC 9506</strain>
    </source>
</reference>
<name>J9WEC1_MYCIP</name>
<accession>J9WEC1</accession>
<sequence length="47" mass="5060">MGGFRNDGCHRATSSRFVFPLWLLSVLADAATAVRPELEEGACPPGR</sequence>
<dbReference type="KEGG" id="mid:MIP_05330"/>
<gene>
    <name evidence="1" type="ORF">MIP_05330</name>
</gene>
<dbReference type="Proteomes" id="UP000007329">
    <property type="component" value="Chromosome"/>
</dbReference>
<reference evidence="1" key="2">
    <citation type="journal article" date="2012" name="Nucleic Acids Res.">
        <title>Massive gene acquisitions in Mycobacterium indicus pranii provide a perspective on mycobacterial evolution.</title>
        <authorList>
            <person name="Saini V."/>
            <person name="Raghuvanshi S."/>
            <person name="Khurana J.P."/>
            <person name="Ahmed N."/>
            <person name="Hasnain S.E."/>
            <person name="Tyagi A.K."/>
            <person name="Tyagi A.K."/>
        </authorList>
    </citation>
    <scope>NUCLEOTIDE SEQUENCE [LARGE SCALE GENOMIC DNA]</scope>
    <source>
        <strain evidence="1">MTCC 9506</strain>
    </source>
</reference>
<dbReference type="AlphaFoldDB" id="J9WEC1"/>